<comment type="catalytic activity">
    <reaction evidence="1">
        <text>ATP + H2O = ADP + phosphate + H(+)</text>
        <dbReference type="Rhea" id="RHEA:13065"/>
        <dbReference type="ChEBI" id="CHEBI:15377"/>
        <dbReference type="ChEBI" id="CHEBI:15378"/>
        <dbReference type="ChEBI" id="CHEBI:30616"/>
        <dbReference type="ChEBI" id="CHEBI:43474"/>
        <dbReference type="ChEBI" id="CHEBI:456216"/>
        <dbReference type="EC" id="5.6.2.3"/>
    </reaction>
</comment>
<dbReference type="Gene3D" id="3.40.50.300">
    <property type="entry name" value="P-loop containing nucleotide triphosphate hydrolases"/>
    <property type="match status" value="1"/>
</dbReference>
<keyword evidence="1" id="KW-0347">Helicase</keyword>
<dbReference type="STRING" id="329046.A0A1Y2CSM1"/>
<dbReference type="InterPro" id="IPR010285">
    <property type="entry name" value="DNA_helicase_pif1-like_DEAD"/>
</dbReference>
<dbReference type="EC" id="5.6.2.3" evidence="1"/>
<dbReference type="InterPro" id="IPR051055">
    <property type="entry name" value="PIF1_helicase"/>
</dbReference>
<evidence type="ECO:0000313" key="5">
    <source>
        <dbReference type="Proteomes" id="UP000193642"/>
    </source>
</evidence>
<dbReference type="GO" id="GO:0005524">
    <property type="term" value="F:ATP binding"/>
    <property type="evidence" value="ECO:0007669"/>
    <property type="project" value="UniProtKB-KW"/>
</dbReference>
<reference evidence="4 5" key="1">
    <citation type="submission" date="2016-07" db="EMBL/GenBank/DDBJ databases">
        <title>Pervasive Adenine N6-methylation of Active Genes in Fungi.</title>
        <authorList>
            <consortium name="DOE Joint Genome Institute"/>
            <person name="Mondo S.J."/>
            <person name="Dannebaum R.O."/>
            <person name="Kuo R.C."/>
            <person name="Labutti K."/>
            <person name="Haridas S."/>
            <person name="Kuo A."/>
            <person name="Salamov A."/>
            <person name="Ahrendt S.R."/>
            <person name="Lipzen A."/>
            <person name="Sullivan W."/>
            <person name="Andreopoulos W.B."/>
            <person name="Clum A."/>
            <person name="Lindquist E."/>
            <person name="Daum C."/>
            <person name="Ramamoorthy G.K."/>
            <person name="Gryganskyi A."/>
            <person name="Culley D."/>
            <person name="Magnuson J.K."/>
            <person name="James T.Y."/>
            <person name="O'Malley M.A."/>
            <person name="Stajich J.E."/>
            <person name="Spatafora J.W."/>
            <person name="Visel A."/>
            <person name="Grigoriev I.V."/>
        </authorList>
    </citation>
    <scope>NUCLEOTIDE SEQUENCE [LARGE SCALE GENOMIC DNA]</scope>
    <source>
        <strain evidence="4 5">JEL800</strain>
    </source>
</reference>
<feature type="region of interest" description="Disordered" evidence="2">
    <location>
        <begin position="138"/>
        <end position="174"/>
    </location>
</feature>
<dbReference type="GO" id="GO:0043139">
    <property type="term" value="F:5'-3' DNA helicase activity"/>
    <property type="evidence" value="ECO:0007669"/>
    <property type="project" value="UniProtKB-EC"/>
</dbReference>
<feature type="compositionally biased region" description="Basic and acidic residues" evidence="2">
    <location>
        <begin position="83"/>
        <end position="105"/>
    </location>
</feature>
<keyword evidence="1" id="KW-0234">DNA repair</keyword>
<accession>A0A1Y2CSM1</accession>
<organism evidence="4 5">
    <name type="scientific">Rhizoclosmatium globosum</name>
    <dbReference type="NCBI Taxonomy" id="329046"/>
    <lineage>
        <taxon>Eukaryota</taxon>
        <taxon>Fungi</taxon>
        <taxon>Fungi incertae sedis</taxon>
        <taxon>Chytridiomycota</taxon>
        <taxon>Chytridiomycota incertae sedis</taxon>
        <taxon>Chytridiomycetes</taxon>
        <taxon>Chytridiales</taxon>
        <taxon>Chytriomycetaceae</taxon>
        <taxon>Rhizoclosmatium</taxon>
    </lineage>
</organism>
<evidence type="ECO:0000256" key="2">
    <source>
        <dbReference type="SAM" id="MobiDB-lite"/>
    </source>
</evidence>
<dbReference type="SUPFAM" id="SSF52540">
    <property type="entry name" value="P-loop containing nucleoside triphosphate hydrolases"/>
    <property type="match status" value="1"/>
</dbReference>
<dbReference type="GO" id="GO:0016887">
    <property type="term" value="F:ATP hydrolysis activity"/>
    <property type="evidence" value="ECO:0007669"/>
    <property type="project" value="RHEA"/>
</dbReference>
<dbReference type="GO" id="GO:0006310">
    <property type="term" value="P:DNA recombination"/>
    <property type="evidence" value="ECO:0007669"/>
    <property type="project" value="UniProtKB-KW"/>
</dbReference>
<comment type="caution">
    <text evidence="4">The sequence shown here is derived from an EMBL/GenBank/DDBJ whole genome shotgun (WGS) entry which is preliminary data.</text>
</comment>
<dbReference type="GO" id="GO:0006281">
    <property type="term" value="P:DNA repair"/>
    <property type="evidence" value="ECO:0007669"/>
    <property type="project" value="UniProtKB-KW"/>
</dbReference>
<keyword evidence="1" id="KW-0233">DNA recombination</keyword>
<gene>
    <name evidence="4" type="ORF">BCR33DRAFT_557874</name>
</gene>
<comment type="similarity">
    <text evidence="1">Belongs to the helicase family.</text>
</comment>
<dbReference type="PANTHER" id="PTHR47642">
    <property type="entry name" value="ATP-DEPENDENT DNA HELICASE"/>
    <property type="match status" value="1"/>
</dbReference>
<keyword evidence="1" id="KW-0378">Hydrolase</keyword>
<keyword evidence="1" id="KW-0227">DNA damage</keyword>
<evidence type="ECO:0000256" key="1">
    <source>
        <dbReference type="RuleBase" id="RU363044"/>
    </source>
</evidence>
<protein>
    <recommendedName>
        <fullName evidence="1">ATP-dependent DNA helicase</fullName>
        <ecNumber evidence="1">5.6.2.3</ecNumber>
    </recommendedName>
</protein>
<feature type="compositionally biased region" description="Basic and acidic residues" evidence="2">
    <location>
        <begin position="143"/>
        <end position="155"/>
    </location>
</feature>
<keyword evidence="1" id="KW-0547">Nucleotide-binding</keyword>
<dbReference type="GO" id="GO:0000723">
    <property type="term" value="P:telomere maintenance"/>
    <property type="evidence" value="ECO:0007669"/>
    <property type="project" value="InterPro"/>
</dbReference>
<dbReference type="AlphaFoldDB" id="A0A1Y2CSM1"/>
<evidence type="ECO:0000259" key="3">
    <source>
        <dbReference type="Pfam" id="PF05970"/>
    </source>
</evidence>
<comment type="cofactor">
    <cofactor evidence="1">
        <name>Mg(2+)</name>
        <dbReference type="ChEBI" id="CHEBI:18420"/>
    </cofactor>
</comment>
<keyword evidence="5" id="KW-1185">Reference proteome</keyword>
<dbReference type="OrthoDB" id="2126220at2759"/>
<proteinExistence type="inferred from homology"/>
<dbReference type="EMBL" id="MCGO01000008">
    <property type="protein sequence ID" value="ORY49973.1"/>
    <property type="molecule type" value="Genomic_DNA"/>
</dbReference>
<evidence type="ECO:0000313" key="4">
    <source>
        <dbReference type="EMBL" id="ORY49973.1"/>
    </source>
</evidence>
<sequence>MSDTKAHIKLEIIPVESEPILQPTPKSSFAIPSFEPPTSLFEESLQGLANSLNEPLKIDEKKLSNDNIGIIRSTRNKFGSKTTADKTERCKANEEERRKRESELRKQRLDSSEKYLSKFGITKSSFLEVKKEDEFLSTATESNVKEELTENKLDDSDSTTKNPTIPESPQKPMVSTYTPPPVELHEKLKKLSPEQRNLISKIEQGRNCFITGSAGTGKSFTLQTVIEYLRSKGKRVAVTAPTGVAALQVRSQGCYTPFIRIPRNRSSRSGYDCAENGRESMCKMA</sequence>
<name>A0A1Y2CSM1_9FUNG</name>
<feature type="domain" description="DNA helicase Pif1-like DEAD-box helicase" evidence="3">
    <location>
        <begin position="190"/>
        <end position="269"/>
    </location>
</feature>
<dbReference type="PANTHER" id="PTHR47642:SF5">
    <property type="entry name" value="ATP-DEPENDENT DNA HELICASE"/>
    <property type="match status" value="1"/>
</dbReference>
<dbReference type="InterPro" id="IPR027417">
    <property type="entry name" value="P-loop_NTPase"/>
</dbReference>
<dbReference type="Pfam" id="PF05970">
    <property type="entry name" value="PIF1"/>
    <property type="match status" value="1"/>
</dbReference>
<feature type="compositionally biased region" description="Polar residues" evidence="2">
    <location>
        <begin position="159"/>
        <end position="174"/>
    </location>
</feature>
<feature type="region of interest" description="Disordered" evidence="2">
    <location>
        <begin position="78"/>
        <end position="105"/>
    </location>
</feature>
<dbReference type="Proteomes" id="UP000193642">
    <property type="component" value="Unassembled WGS sequence"/>
</dbReference>
<keyword evidence="1" id="KW-0067">ATP-binding</keyword>